<organism evidence="2 3">
    <name type="scientific">Anaeramoeba flamelloides</name>
    <dbReference type="NCBI Taxonomy" id="1746091"/>
    <lineage>
        <taxon>Eukaryota</taxon>
        <taxon>Metamonada</taxon>
        <taxon>Anaeramoebidae</taxon>
        <taxon>Anaeramoeba</taxon>
    </lineage>
</organism>
<evidence type="ECO:0000313" key="3">
    <source>
        <dbReference type="Proteomes" id="UP001146793"/>
    </source>
</evidence>
<gene>
    <name evidence="2" type="ORF">M0812_15233</name>
</gene>
<dbReference type="Proteomes" id="UP001146793">
    <property type="component" value="Unassembled WGS sequence"/>
</dbReference>
<evidence type="ECO:0000256" key="1">
    <source>
        <dbReference type="SAM" id="MobiDB-lite"/>
    </source>
</evidence>
<dbReference type="AlphaFoldDB" id="A0AAV7ZHE2"/>
<comment type="caution">
    <text evidence="2">The sequence shown here is derived from an EMBL/GenBank/DDBJ whole genome shotgun (WGS) entry which is preliminary data.</text>
</comment>
<evidence type="ECO:0000313" key="2">
    <source>
        <dbReference type="EMBL" id="KAJ3439209.1"/>
    </source>
</evidence>
<reference evidence="2" key="1">
    <citation type="submission" date="2022-08" db="EMBL/GenBank/DDBJ databases">
        <title>Novel sulphate-reducing endosymbionts in the free-living metamonad Anaeramoeba.</title>
        <authorList>
            <person name="Jerlstrom-Hultqvist J."/>
            <person name="Cepicka I."/>
            <person name="Gallot-Lavallee L."/>
            <person name="Salas-Leiva D."/>
            <person name="Curtis B.A."/>
            <person name="Zahonova K."/>
            <person name="Pipaliya S."/>
            <person name="Dacks J."/>
            <person name="Roger A.J."/>
        </authorList>
    </citation>
    <scope>NUCLEOTIDE SEQUENCE</scope>
    <source>
        <strain evidence="2">Busselton2</strain>
    </source>
</reference>
<name>A0AAV7ZHE2_9EUKA</name>
<accession>A0AAV7ZHE2</accession>
<dbReference type="EMBL" id="JANTQA010000032">
    <property type="protein sequence ID" value="KAJ3439209.1"/>
    <property type="molecule type" value="Genomic_DNA"/>
</dbReference>
<feature type="compositionally biased region" description="Basic and acidic residues" evidence="1">
    <location>
        <begin position="628"/>
        <end position="639"/>
    </location>
</feature>
<proteinExistence type="predicted"/>
<feature type="compositionally biased region" description="Basic and acidic residues" evidence="1">
    <location>
        <begin position="791"/>
        <end position="806"/>
    </location>
</feature>
<feature type="compositionally biased region" description="Low complexity" evidence="1">
    <location>
        <begin position="601"/>
        <end position="622"/>
    </location>
</feature>
<feature type="region of interest" description="Disordered" evidence="1">
    <location>
        <begin position="774"/>
        <end position="824"/>
    </location>
</feature>
<feature type="compositionally biased region" description="Acidic residues" evidence="1">
    <location>
        <begin position="807"/>
        <end position="817"/>
    </location>
</feature>
<protein>
    <submittedName>
        <fullName evidence="2">Uncharacterized protein</fullName>
    </submittedName>
</protein>
<feature type="region of interest" description="Disordered" evidence="1">
    <location>
        <begin position="597"/>
        <end position="639"/>
    </location>
</feature>
<sequence length="1059" mass="126167">MNVKVTLNKKKEFDSQIRLGETFLQITKQSGKKFSCIFSEIRKFKQPTTTTLTFKFNTDTIILRFDSEENTKSFVEEYLEKNNLVTIGKSFEDFFTNDFDKSFTKELKPTMFRLVYQLKSENKTPKPQPAILTLLEGFIEINGLTVEPFVIIFDSNTQLLIPQAKKILLPLQKMGNLILWFGNMEDVQKFVEKYSMMILKLQQKVQVKKKTVVNPQNKKMTEKKKDRGDFDFYKNLFEKKLVDLGFQQVKYKNEKIDNFSKLAYVRVLPHQLQIQSYSQVLNYAFGENTKIIDLQNNKFKIYFNENLQIIFPFEFSSDCKEFRKKVSNSIEKHSKLLSQQRLIRRQRKERKRRVYTRKMRRQQGLTELTEQELIEQLGHLPLSSRRSGIHLNKSFNVFIKKRDIYVPMILEISTNEIELHQTDKSFSKKIKSWLIVKFDPQFDQNDFFLKPTIFTSLTPSEHLLLRTEQNKIILIKFDDNPERLLFGRIFKLITMPFESYRVRIEREKLLRLFVKKSPKKLIKKFTSKWKIEKNETDYQSIDIEIYTTGVTLISHQYTEKDQNLLVKVNQNMKQIKSYYFDEDDEKDYKDEFSKMGGLNYDEMSSSNESGSGSESESMSQSDSESESESNKKPNVKKDNEKEFDGFDEAIVIEKSIVTEEYLYNKNLKFDISVLNEHDCTIFLTTQTPIYLRFENNETRKEFIDSINLMKSKMKESFKNGLINILKENEKKKEVRWGEDKDKQKDDIKHFEINNNKNNDDKILLIQKKSLFKKKEKNENKNEDPDGDEIEDEKKMEKKMEKEKEKEKEEEEEEEEEKEKENEKEIEIEIEKKENGKFNNFMLLGDSFDFNQNEFNVLIEQINQESVKGVFSIDMNGFNVNYEDENSNSIFTNESFALVPQNFYDRFDSKKKFAIFTDSKWIFFIAKDRLSSKKVLERFLYFKTNFIKQKRKIQNKNFFQVTISTKAILLPKEINGSCKFVENYLLINIQDEKNQKKMQESKIAIKGKILLIDNETKLMCKLIINKFMRKSYFQIKFSKTKHFKRFLQKWKKEGGTEKEM</sequence>